<dbReference type="InterPro" id="IPR013424">
    <property type="entry name" value="Ice-binding_C"/>
</dbReference>
<protein>
    <submittedName>
        <fullName evidence="3">PEP-CTERM sorting domain-containing protein</fullName>
    </submittedName>
</protein>
<sequence>MKKVALAALALLACTAQAQTFQARDLTNDGVTDAFYDSVHNLTWLADANLYATLGGPADRDPRSFMGGTLGAGELRLSTAISWVDALVVGSVSDWRLPERVIPVGYVPSPSCPLACIQATPQAGQFPSELSFLSGATGQFSNVMNGNYLTWTADMAWQELRNITTGRNLVTDETGLMTGYVLAVRDGDVGTAVTTAIAAPVPEPGTYALMLAALGSLAIARRSRKNKH</sequence>
<accession>A0ABZ0D488</accession>
<organism evidence="3 4">
    <name type="scientific">Piscinibacter gummiphilus</name>
    <dbReference type="NCBI Taxonomy" id="946333"/>
    <lineage>
        <taxon>Bacteria</taxon>
        <taxon>Pseudomonadati</taxon>
        <taxon>Pseudomonadota</taxon>
        <taxon>Betaproteobacteria</taxon>
        <taxon>Burkholderiales</taxon>
        <taxon>Sphaerotilaceae</taxon>
        <taxon>Piscinibacter</taxon>
    </lineage>
</organism>
<keyword evidence="4" id="KW-1185">Reference proteome</keyword>
<gene>
    <name evidence="3" type="ORF">RXV79_09775</name>
</gene>
<evidence type="ECO:0000259" key="2">
    <source>
        <dbReference type="Pfam" id="PF07589"/>
    </source>
</evidence>
<feature type="signal peptide" evidence="1">
    <location>
        <begin position="1"/>
        <end position="18"/>
    </location>
</feature>
<dbReference type="Pfam" id="PF07589">
    <property type="entry name" value="PEP-CTERM"/>
    <property type="match status" value="1"/>
</dbReference>
<evidence type="ECO:0000256" key="1">
    <source>
        <dbReference type="SAM" id="SignalP"/>
    </source>
</evidence>
<proteinExistence type="predicted"/>
<feature type="chain" id="PRO_5046999301" evidence="1">
    <location>
        <begin position="19"/>
        <end position="228"/>
    </location>
</feature>
<keyword evidence="1" id="KW-0732">Signal</keyword>
<feature type="domain" description="Ice-binding protein C-terminal" evidence="2">
    <location>
        <begin position="200"/>
        <end position="225"/>
    </location>
</feature>
<reference evidence="3 4" key="1">
    <citation type="submission" date="2023-10" db="EMBL/GenBank/DDBJ databases">
        <title>Bacteria for the degradation of biodegradable plastic PBAT(Polybutylene adipate terephthalate).</title>
        <authorList>
            <person name="Weon H.-Y."/>
            <person name="Yeon J."/>
        </authorList>
    </citation>
    <scope>NUCLEOTIDE SEQUENCE [LARGE SCALE GENOMIC DNA]</scope>
    <source>
        <strain evidence="3 4">SBD 7-3</strain>
    </source>
</reference>
<dbReference type="NCBIfam" id="TIGR02595">
    <property type="entry name" value="PEP_CTERM"/>
    <property type="match status" value="1"/>
</dbReference>
<dbReference type="Proteomes" id="UP001303946">
    <property type="component" value="Chromosome"/>
</dbReference>
<dbReference type="RefSeq" id="WP_316703238.1">
    <property type="nucleotide sequence ID" value="NZ_CP136336.1"/>
</dbReference>
<name>A0ABZ0D488_9BURK</name>
<evidence type="ECO:0000313" key="4">
    <source>
        <dbReference type="Proteomes" id="UP001303946"/>
    </source>
</evidence>
<dbReference type="EMBL" id="CP136336">
    <property type="protein sequence ID" value="WOB10331.1"/>
    <property type="molecule type" value="Genomic_DNA"/>
</dbReference>
<evidence type="ECO:0000313" key="3">
    <source>
        <dbReference type="EMBL" id="WOB10331.1"/>
    </source>
</evidence>